<accession>A0A506Y396</accession>
<dbReference type="Proteomes" id="UP000316252">
    <property type="component" value="Unassembled WGS sequence"/>
</dbReference>
<gene>
    <name evidence="2" type="ORF">FJ657_09570</name>
</gene>
<evidence type="ECO:0000313" key="3">
    <source>
        <dbReference type="Proteomes" id="UP000316252"/>
    </source>
</evidence>
<protein>
    <submittedName>
        <fullName evidence="2">DUF2510 domain-containing protein</fullName>
    </submittedName>
</protein>
<name>A0A506Y396_9MICO</name>
<dbReference type="EMBL" id="VHQG01000002">
    <property type="protein sequence ID" value="TPW76060.1"/>
    <property type="molecule type" value="Genomic_DNA"/>
</dbReference>
<organism evidence="2 3">
    <name type="scientific">Schumannella soli</name>
    <dbReference type="NCBI Taxonomy" id="2590779"/>
    <lineage>
        <taxon>Bacteria</taxon>
        <taxon>Bacillati</taxon>
        <taxon>Actinomycetota</taxon>
        <taxon>Actinomycetes</taxon>
        <taxon>Micrococcales</taxon>
        <taxon>Microbacteriaceae</taxon>
        <taxon>Schumannella</taxon>
    </lineage>
</organism>
<feature type="domain" description="DUF2510" evidence="1">
    <location>
        <begin position="11"/>
        <end position="43"/>
    </location>
</feature>
<reference evidence="2 3" key="1">
    <citation type="submission" date="2019-06" db="EMBL/GenBank/DDBJ databases">
        <authorList>
            <person name="Li F."/>
        </authorList>
    </citation>
    <scope>NUCLEOTIDE SEQUENCE [LARGE SCALE GENOMIC DNA]</scope>
    <source>
        <strain evidence="2 3">10F1D-1</strain>
    </source>
</reference>
<evidence type="ECO:0000313" key="2">
    <source>
        <dbReference type="EMBL" id="TPW76060.1"/>
    </source>
</evidence>
<dbReference type="Pfam" id="PF10708">
    <property type="entry name" value="DUF2510"/>
    <property type="match status" value="1"/>
</dbReference>
<dbReference type="RefSeq" id="WP_141163417.1">
    <property type="nucleotide sequence ID" value="NZ_VHQG01000002.1"/>
</dbReference>
<dbReference type="InterPro" id="IPR018929">
    <property type="entry name" value="DUF2510"/>
</dbReference>
<sequence>MSDQANRVVPAGWYEDPDDTTIVRWWNGLGWTENVAAKPERPAPVGEL</sequence>
<dbReference type="OrthoDB" id="5244233at2"/>
<comment type="caution">
    <text evidence="2">The sequence shown here is derived from an EMBL/GenBank/DDBJ whole genome shotgun (WGS) entry which is preliminary data.</text>
</comment>
<dbReference type="AlphaFoldDB" id="A0A506Y396"/>
<evidence type="ECO:0000259" key="1">
    <source>
        <dbReference type="Pfam" id="PF10708"/>
    </source>
</evidence>
<keyword evidence="3" id="KW-1185">Reference proteome</keyword>
<proteinExistence type="predicted"/>